<sequence length="57" mass="6404">MKILLVQPPHWSPDGHADFDTIERLVSGRSGDVMLLPELAGARLDAFRADRSERGFR</sequence>
<gene>
    <name evidence="1" type="ORF">EDD27_4966</name>
</gene>
<protein>
    <submittedName>
        <fullName evidence="1">Uncharacterized protein</fullName>
    </submittedName>
</protein>
<dbReference type="RefSeq" id="WP_164903772.1">
    <property type="nucleotide sequence ID" value="NZ_SAUN01000001.1"/>
</dbReference>
<organism evidence="1 2">
    <name type="scientific">Nonomuraea polychroma</name>
    <dbReference type="NCBI Taxonomy" id="46176"/>
    <lineage>
        <taxon>Bacteria</taxon>
        <taxon>Bacillati</taxon>
        <taxon>Actinomycetota</taxon>
        <taxon>Actinomycetes</taxon>
        <taxon>Streptosporangiales</taxon>
        <taxon>Streptosporangiaceae</taxon>
        <taxon>Nonomuraea</taxon>
    </lineage>
</organism>
<evidence type="ECO:0000313" key="1">
    <source>
        <dbReference type="EMBL" id="RVX42342.1"/>
    </source>
</evidence>
<reference evidence="1 2" key="1">
    <citation type="submission" date="2019-01" db="EMBL/GenBank/DDBJ databases">
        <title>Sequencing the genomes of 1000 actinobacteria strains.</title>
        <authorList>
            <person name="Klenk H.-P."/>
        </authorList>
    </citation>
    <scope>NUCLEOTIDE SEQUENCE [LARGE SCALE GENOMIC DNA]</scope>
    <source>
        <strain evidence="1 2">DSM 43925</strain>
    </source>
</reference>
<proteinExistence type="predicted"/>
<accession>A0A438M9E1</accession>
<dbReference type="EMBL" id="SAUN01000001">
    <property type="protein sequence ID" value="RVX42342.1"/>
    <property type="molecule type" value="Genomic_DNA"/>
</dbReference>
<comment type="caution">
    <text evidence="1">The sequence shown here is derived from an EMBL/GenBank/DDBJ whole genome shotgun (WGS) entry which is preliminary data.</text>
</comment>
<dbReference type="AlphaFoldDB" id="A0A438M9E1"/>
<name>A0A438M9E1_9ACTN</name>
<keyword evidence="2" id="KW-1185">Reference proteome</keyword>
<evidence type="ECO:0000313" key="2">
    <source>
        <dbReference type="Proteomes" id="UP000284824"/>
    </source>
</evidence>
<dbReference type="Proteomes" id="UP000284824">
    <property type="component" value="Unassembled WGS sequence"/>
</dbReference>